<dbReference type="Proteomes" id="UP000092993">
    <property type="component" value="Unassembled WGS sequence"/>
</dbReference>
<keyword evidence="2" id="KW-1185">Reference proteome</keyword>
<organism evidence="1 2">
    <name type="scientific">Grifola frondosa</name>
    <name type="common">Maitake</name>
    <name type="synonym">Polyporus frondosus</name>
    <dbReference type="NCBI Taxonomy" id="5627"/>
    <lineage>
        <taxon>Eukaryota</taxon>
        <taxon>Fungi</taxon>
        <taxon>Dikarya</taxon>
        <taxon>Basidiomycota</taxon>
        <taxon>Agaricomycotina</taxon>
        <taxon>Agaricomycetes</taxon>
        <taxon>Polyporales</taxon>
        <taxon>Grifolaceae</taxon>
        <taxon>Grifola</taxon>
    </lineage>
</organism>
<dbReference type="OrthoDB" id="2367075at2759"/>
<dbReference type="InterPro" id="IPR011333">
    <property type="entry name" value="SKP1/BTB/POZ_sf"/>
</dbReference>
<dbReference type="Gene3D" id="3.30.710.10">
    <property type="entry name" value="Potassium Channel Kv1.1, Chain A"/>
    <property type="match status" value="1"/>
</dbReference>
<evidence type="ECO:0000313" key="2">
    <source>
        <dbReference type="Proteomes" id="UP000092993"/>
    </source>
</evidence>
<proteinExistence type="predicted"/>
<reference evidence="1 2" key="1">
    <citation type="submission" date="2016-03" db="EMBL/GenBank/DDBJ databases">
        <title>Whole genome sequencing of Grifola frondosa 9006-11.</title>
        <authorList>
            <person name="Min B."/>
            <person name="Park H."/>
            <person name="Kim J.-G."/>
            <person name="Cho H."/>
            <person name="Oh Y.-L."/>
            <person name="Kong W.-S."/>
            <person name="Choi I.-G."/>
        </authorList>
    </citation>
    <scope>NUCLEOTIDE SEQUENCE [LARGE SCALE GENOMIC DNA]</scope>
    <source>
        <strain evidence="1 2">9006-11</strain>
    </source>
</reference>
<dbReference type="EMBL" id="LUGG01000004">
    <property type="protein sequence ID" value="OBZ75084.1"/>
    <property type="molecule type" value="Genomic_DNA"/>
</dbReference>
<dbReference type="AlphaFoldDB" id="A0A1C7MJ84"/>
<sequence>MAPSDTTESLLTHVRDDTFYSNDVIFLVENVLFKVPRNVFEESEIFRTMFSLPVPDGGVADGSSDEHPLHLEGIACDDFRPFLRVLVPLSYHTRRITLSKESIQIDRHGDPLRAVVMSFIYAHSHSHIMLIEICRRNVTDVEHYPYSSYAVYSYGLYEFVRRHNHATLGYLRFTKPPDPADRTNMRRRFRRQIA</sequence>
<comment type="caution">
    <text evidence="1">The sequence shown here is derived from an EMBL/GenBank/DDBJ whole genome shotgun (WGS) entry which is preliminary data.</text>
</comment>
<evidence type="ECO:0008006" key="3">
    <source>
        <dbReference type="Google" id="ProtNLM"/>
    </source>
</evidence>
<accession>A0A1C7MJ84</accession>
<gene>
    <name evidence="1" type="ORF">A0H81_05026</name>
</gene>
<evidence type="ECO:0000313" key="1">
    <source>
        <dbReference type="EMBL" id="OBZ75084.1"/>
    </source>
</evidence>
<name>A0A1C7MJ84_GRIFR</name>
<protein>
    <recommendedName>
        <fullName evidence="3">BTB domain-containing protein</fullName>
    </recommendedName>
</protein>